<accession>A0ABQ6H3W9</accession>
<dbReference type="Pfam" id="PF23678">
    <property type="entry name" value="YqhI"/>
    <property type="match status" value="1"/>
</dbReference>
<dbReference type="InterPro" id="IPR029058">
    <property type="entry name" value="AB_hydrolase_fold"/>
</dbReference>
<keyword evidence="5" id="KW-1185">Reference proteome</keyword>
<feature type="domain" description="YqhI" evidence="3">
    <location>
        <begin position="3"/>
        <end position="33"/>
    </location>
</feature>
<dbReference type="InterPro" id="IPR057802">
    <property type="entry name" value="YqhI_dom"/>
</dbReference>
<dbReference type="Proteomes" id="UP001157133">
    <property type="component" value="Unassembled WGS sequence"/>
</dbReference>
<dbReference type="RefSeq" id="WP_407705032.1">
    <property type="nucleotide sequence ID" value="NZ_BSSU01000008.1"/>
</dbReference>
<feature type="domain" description="Dienelactone hydrolase" evidence="2">
    <location>
        <begin position="84"/>
        <end position="292"/>
    </location>
</feature>
<evidence type="ECO:0000313" key="4">
    <source>
        <dbReference type="EMBL" id="GLX82204.1"/>
    </source>
</evidence>
<protein>
    <submittedName>
        <fullName evidence="4">Dienelactone hydrolase</fullName>
    </submittedName>
</protein>
<keyword evidence="1" id="KW-1133">Transmembrane helix</keyword>
<dbReference type="PANTHER" id="PTHR46623">
    <property type="entry name" value="CARBOXYMETHYLENEBUTENOLIDASE-RELATED"/>
    <property type="match status" value="1"/>
</dbReference>
<dbReference type="InterPro" id="IPR006311">
    <property type="entry name" value="TAT_signal"/>
</dbReference>
<evidence type="ECO:0000313" key="5">
    <source>
        <dbReference type="Proteomes" id="UP001157133"/>
    </source>
</evidence>
<dbReference type="SUPFAM" id="SSF53474">
    <property type="entry name" value="alpha/beta-Hydrolases"/>
    <property type="match status" value="1"/>
</dbReference>
<dbReference type="GO" id="GO:0016787">
    <property type="term" value="F:hydrolase activity"/>
    <property type="evidence" value="ECO:0007669"/>
    <property type="project" value="UniProtKB-KW"/>
</dbReference>
<sequence>MDNKANQIPQEAFDWYDEYAHGGMDRRTFMKKLGTLVAVGYSMAVLTSALLPNYALAEQVSFNDSDIIASYEEFESPDGHGKGRGYLVTPTIKKANFPVVLVIHENRGLNPYVKDVARRLAKAGFVAFAPDALFPVGGYPGNDDEGRTLQRGLDRGKIQYDFLAAAHFLKKHPLSNGKLGAVGFCFGGYMVNYLAAVESDLLSAGVPFYGTPAAKELRKNIKAPLMVQLGELDARVNKSWPEYEEDLKNNNVDYKMYMYKDAKHGFHNDSTGRYDKENAELAWHRTIAFFAEKLA</sequence>
<reference evidence="4 5" key="1">
    <citation type="submission" date="2023-03" db="EMBL/GenBank/DDBJ databases">
        <title>Draft genome sequence of Thalassotalea eurytherma JCM 18482T.</title>
        <authorList>
            <person name="Sawabe T."/>
        </authorList>
    </citation>
    <scope>NUCLEOTIDE SEQUENCE [LARGE SCALE GENOMIC DNA]</scope>
    <source>
        <strain evidence="4 5">JCM 18482</strain>
    </source>
</reference>
<dbReference type="EMBL" id="BSSU01000008">
    <property type="protein sequence ID" value="GLX82204.1"/>
    <property type="molecule type" value="Genomic_DNA"/>
</dbReference>
<organism evidence="4 5">
    <name type="scientific">Thalassotalea eurytherma</name>
    <dbReference type="NCBI Taxonomy" id="1144278"/>
    <lineage>
        <taxon>Bacteria</taxon>
        <taxon>Pseudomonadati</taxon>
        <taxon>Pseudomonadota</taxon>
        <taxon>Gammaproteobacteria</taxon>
        <taxon>Alteromonadales</taxon>
        <taxon>Colwelliaceae</taxon>
        <taxon>Thalassotalea</taxon>
    </lineage>
</organism>
<name>A0ABQ6H3W9_9GAMM</name>
<dbReference type="Gene3D" id="3.40.50.1820">
    <property type="entry name" value="alpha/beta hydrolase"/>
    <property type="match status" value="1"/>
</dbReference>
<dbReference type="InterPro" id="IPR002925">
    <property type="entry name" value="Dienelactn_hydro"/>
</dbReference>
<dbReference type="Pfam" id="PF01738">
    <property type="entry name" value="DLH"/>
    <property type="match status" value="1"/>
</dbReference>
<dbReference type="PANTHER" id="PTHR46623:SF6">
    <property type="entry name" value="ALPHA_BETA-HYDROLASES SUPERFAMILY PROTEIN"/>
    <property type="match status" value="1"/>
</dbReference>
<keyword evidence="1" id="KW-0472">Membrane</keyword>
<keyword evidence="1" id="KW-0812">Transmembrane</keyword>
<dbReference type="PROSITE" id="PS51318">
    <property type="entry name" value="TAT"/>
    <property type="match status" value="1"/>
</dbReference>
<evidence type="ECO:0000259" key="2">
    <source>
        <dbReference type="Pfam" id="PF01738"/>
    </source>
</evidence>
<gene>
    <name evidence="4" type="ORF">theurythT_16560</name>
</gene>
<proteinExistence type="predicted"/>
<dbReference type="InterPro" id="IPR051049">
    <property type="entry name" value="Dienelactone_hydrolase-like"/>
</dbReference>
<evidence type="ECO:0000256" key="1">
    <source>
        <dbReference type="SAM" id="Phobius"/>
    </source>
</evidence>
<comment type="caution">
    <text evidence="4">The sequence shown here is derived from an EMBL/GenBank/DDBJ whole genome shotgun (WGS) entry which is preliminary data.</text>
</comment>
<feature type="transmembrane region" description="Helical" evidence="1">
    <location>
        <begin position="33"/>
        <end position="55"/>
    </location>
</feature>
<evidence type="ECO:0000259" key="3">
    <source>
        <dbReference type="Pfam" id="PF23678"/>
    </source>
</evidence>
<keyword evidence="4" id="KW-0378">Hydrolase</keyword>